<dbReference type="InterPro" id="IPR027417">
    <property type="entry name" value="P-loop_NTPase"/>
</dbReference>
<dbReference type="RefSeq" id="WP_005699792.1">
    <property type="nucleotide sequence ID" value="NZ_AJTC01000031.1"/>
</dbReference>
<feature type="domain" description="SF3 helicase" evidence="4">
    <location>
        <begin position="321"/>
        <end position="474"/>
    </location>
</feature>
<proteinExistence type="predicted"/>
<dbReference type="Gene3D" id="1.10.10.10">
    <property type="entry name" value="Winged helix-like DNA-binding domain superfamily/Winged helix DNA-binding domain"/>
    <property type="match status" value="1"/>
</dbReference>
<dbReference type="Proteomes" id="UP000003778">
    <property type="component" value="Unassembled WGS sequence"/>
</dbReference>
<dbReference type="PANTHER" id="PTHR35372">
    <property type="entry name" value="ATP BINDING PROTEIN-RELATED"/>
    <property type="match status" value="1"/>
</dbReference>
<dbReference type="PROSITE" id="PS51206">
    <property type="entry name" value="SF3_HELICASE_1"/>
    <property type="match status" value="1"/>
</dbReference>
<organism evidence="5 6">
    <name type="scientific">Haemophilus parainfluenzae HK2019</name>
    <dbReference type="NCBI Taxonomy" id="1095746"/>
    <lineage>
        <taxon>Bacteria</taxon>
        <taxon>Pseudomonadati</taxon>
        <taxon>Pseudomonadota</taxon>
        <taxon>Gammaproteobacteria</taxon>
        <taxon>Pasteurellales</taxon>
        <taxon>Pasteurellaceae</taxon>
        <taxon>Haemophilus</taxon>
    </lineage>
</organism>
<dbReference type="Pfam" id="PF19263">
    <property type="entry name" value="DUF5906"/>
    <property type="match status" value="1"/>
</dbReference>
<keyword evidence="3" id="KW-0067">ATP-binding</keyword>
<protein>
    <submittedName>
        <fullName evidence="5">D5-like N-terminal domain protein</fullName>
    </submittedName>
</protein>
<keyword evidence="1" id="KW-0547">Nucleotide-binding</keyword>
<dbReference type="PANTHER" id="PTHR35372:SF2">
    <property type="entry name" value="SF3 HELICASE DOMAIN-CONTAINING PROTEIN"/>
    <property type="match status" value="1"/>
</dbReference>
<dbReference type="EMBL" id="AJTC01000031">
    <property type="protein sequence ID" value="EIJ29609.1"/>
    <property type="molecule type" value="Genomic_DNA"/>
</dbReference>
<dbReference type="InterPro" id="IPR014818">
    <property type="entry name" value="Phage/plasmid_primase_P4_C"/>
</dbReference>
<dbReference type="InterPro" id="IPR014015">
    <property type="entry name" value="Helicase_SF3_DNA-vir"/>
</dbReference>
<keyword evidence="6" id="KW-1185">Reference proteome</keyword>
<reference evidence="5 6" key="1">
    <citation type="submission" date="2012-04" db="EMBL/GenBank/DDBJ databases">
        <authorList>
            <person name="Durkin A.S."/>
            <person name="McCorrison J."/>
            <person name="Torralba M."/>
            <person name="Gillis M."/>
            <person name="Methe B."/>
            <person name="Sutton G."/>
            <person name="Nelson K.E."/>
        </authorList>
    </citation>
    <scope>NUCLEOTIDE SEQUENCE [LARGE SCALE GENOMIC DNA]</scope>
    <source>
        <strain evidence="5 6">HK2019</strain>
    </source>
</reference>
<evidence type="ECO:0000256" key="1">
    <source>
        <dbReference type="ARBA" id="ARBA00022741"/>
    </source>
</evidence>
<dbReference type="SUPFAM" id="SSF52540">
    <property type="entry name" value="P-loop containing nucleoside triphosphate hydrolases"/>
    <property type="match status" value="1"/>
</dbReference>
<dbReference type="SMART" id="SM00885">
    <property type="entry name" value="D5_N"/>
    <property type="match status" value="1"/>
</dbReference>
<gene>
    <name evidence="5" type="ORF">HMPREF1119_0724</name>
</gene>
<evidence type="ECO:0000259" key="4">
    <source>
        <dbReference type="PROSITE" id="PS51206"/>
    </source>
</evidence>
<evidence type="ECO:0000256" key="2">
    <source>
        <dbReference type="ARBA" id="ARBA00022801"/>
    </source>
</evidence>
<evidence type="ECO:0000313" key="5">
    <source>
        <dbReference type="EMBL" id="EIJ29609.1"/>
    </source>
</evidence>
<accession>A0ABP2NWC2</accession>
<dbReference type="Pfam" id="PF08706">
    <property type="entry name" value="D5_N"/>
    <property type="match status" value="1"/>
</dbReference>
<comment type="caution">
    <text evidence="5">The sequence shown here is derived from an EMBL/GenBank/DDBJ whole genome shotgun (WGS) entry which is preliminary data.</text>
</comment>
<dbReference type="Gene3D" id="3.40.50.300">
    <property type="entry name" value="P-loop containing nucleotide triphosphate hydrolases"/>
    <property type="match status" value="1"/>
</dbReference>
<dbReference type="InterPro" id="IPR036388">
    <property type="entry name" value="WH-like_DNA-bd_sf"/>
</dbReference>
<dbReference type="InterPro" id="IPR045455">
    <property type="entry name" value="NrS-1_pol-like_helicase"/>
</dbReference>
<dbReference type="InterPro" id="IPR051620">
    <property type="entry name" value="ORF904-like_C"/>
</dbReference>
<sequence length="630" mass="72515">MKLKKAPNLKNVLKENVPPEQEIYILIGNPWEFYRLNQKDEKTNGQGLNWQLLADLRDHDNPNRYNESPVILDDNALDNLFNLAILPDAHEVASIIDTSDFFKVKSSENGITIRENQQVLTDLCNHLAKTSKVKFFALKNSTGELLEDLSGYVERIRQDVEFANLTISPEMIELDAETLKKLSAAEVAEYFYKWQKKPLAYHSEQGIIYGYNGIIWEVIGENELQRKVKAFYEEYNTKYKNVDMLNNVIKCLNVDLPLFKQTDAKLLAFKNGVLNKNTLEFMPHRKEYYLTGFNPCDYLETQTPTPNFDKWINFISNDSEERKKSLLAALYMILNNRYDWQLTLELIGEPGGGKSTFLQVAKMISGEGNYTAIDLELLKDEKARDIILNKTFLFSPDQARFIGDSSILKRISGGDEITFNPKNKKSFSSKVNAIIAICSNTLPIYKNDGGGMERRRVLFPFTRAVEEKDKDEHLVEKIQGELGGIIRKLYDEFSNPNDAKEALNRQRKSKEALEMKVKNDHVLEFIEELTLLEQASNKGLIFGSSRGMPANDSPQIYTRLYWAYLLFCDIHGRPEKSRLKPNDLKQELDIAFKTAGYKIRFQNRTLQGGYSYTNVQFKDKDSTMMKWGNS</sequence>
<name>A0ABP2NWC2_HAEPA</name>
<evidence type="ECO:0000313" key="6">
    <source>
        <dbReference type="Proteomes" id="UP000003778"/>
    </source>
</evidence>
<keyword evidence="2" id="KW-0378">Hydrolase</keyword>
<evidence type="ECO:0000256" key="3">
    <source>
        <dbReference type="ARBA" id="ARBA00022840"/>
    </source>
</evidence>